<dbReference type="RefSeq" id="WP_380908891.1">
    <property type="nucleotide sequence ID" value="NZ_JBHTLS010000009.1"/>
</dbReference>
<keyword evidence="3" id="KW-1185">Reference proteome</keyword>
<evidence type="ECO:0000313" key="2">
    <source>
        <dbReference type="EMBL" id="MFD1103804.1"/>
    </source>
</evidence>
<protein>
    <submittedName>
        <fullName evidence="2">Lasso peptide biosynthesis B2 protein</fullName>
    </submittedName>
</protein>
<dbReference type="Pfam" id="PF13471">
    <property type="entry name" value="Transglut_core3"/>
    <property type="match status" value="1"/>
</dbReference>
<accession>A0ABW3NXX7</accession>
<proteinExistence type="predicted"/>
<feature type="domain" description="Microcin J25-processing protein McjB C-terminal" evidence="1">
    <location>
        <begin position="114"/>
        <end position="219"/>
    </location>
</feature>
<dbReference type="EMBL" id="JBHTLS010000009">
    <property type="protein sequence ID" value="MFD1103804.1"/>
    <property type="molecule type" value="Genomic_DNA"/>
</dbReference>
<gene>
    <name evidence="2" type="ORF">ACFQ24_02595</name>
</gene>
<organism evidence="2 3">
    <name type="scientific">Sphingobium olei</name>
    <dbReference type="NCBI Taxonomy" id="420955"/>
    <lineage>
        <taxon>Bacteria</taxon>
        <taxon>Pseudomonadati</taxon>
        <taxon>Pseudomonadota</taxon>
        <taxon>Alphaproteobacteria</taxon>
        <taxon>Sphingomonadales</taxon>
        <taxon>Sphingomonadaceae</taxon>
        <taxon>Sphingobium</taxon>
    </lineage>
</organism>
<comment type="caution">
    <text evidence="2">The sequence shown here is derived from an EMBL/GenBank/DDBJ whole genome shotgun (WGS) entry which is preliminary data.</text>
</comment>
<evidence type="ECO:0000313" key="3">
    <source>
        <dbReference type="Proteomes" id="UP001597203"/>
    </source>
</evidence>
<dbReference type="InterPro" id="IPR053521">
    <property type="entry name" value="McjB-like"/>
</dbReference>
<name>A0ABW3NXX7_9SPHN</name>
<sequence>MRYALRNGLHHADLGGHIIFLDMQDGRYFSVPNSWNDCLRNAIGSVELELDKAVLPRLLEARLLVPSDPAGHESVPALPLLPERSLLDEALAEASRIARWRAALAQWLTRRALSRDGLSAVTTAMGRLERRPESKPERALKVATRWATAFLRSGTLVTSADNCLIRSTALAIMLRRRNVPAQLVLGVTASPFSAHAWVQMRDLLLNDRIEHVRSFTPIWAL</sequence>
<dbReference type="NCBIfam" id="NF033537">
    <property type="entry name" value="lasso_biosyn_B2"/>
    <property type="match status" value="1"/>
</dbReference>
<dbReference type="InterPro" id="IPR032708">
    <property type="entry name" value="McjB_C"/>
</dbReference>
<dbReference type="Proteomes" id="UP001597203">
    <property type="component" value="Unassembled WGS sequence"/>
</dbReference>
<reference evidence="3" key="1">
    <citation type="journal article" date="2019" name="Int. J. Syst. Evol. Microbiol.">
        <title>The Global Catalogue of Microorganisms (GCM) 10K type strain sequencing project: providing services to taxonomists for standard genome sequencing and annotation.</title>
        <authorList>
            <consortium name="The Broad Institute Genomics Platform"/>
            <consortium name="The Broad Institute Genome Sequencing Center for Infectious Disease"/>
            <person name="Wu L."/>
            <person name="Ma J."/>
        </authorList>
    </citation>
    <scope>NUCLEOTIDE SEQUENCE [LARGE SCALE GENOMIC DNA]</scope>
    <source>
        <strain evidence="3">CCUG 54329</strain>
    </source>
</reference>
<evidence type="ECO:0000259" key="1">
    <source>
        <dbReference type="Pfam" id="PF13471"/>
    </source>
</evidence>